<evidence type="ECO:0000313" key="1">
    <source>
        <dbReference type="EMBL" id="QCD82350.1"/>
    </source>
</evidence>
<evidence type="ECO:0000313" key="2">
    <source>
        <dbReference type="Proteomes" id="UP000501690"/>
    </source>
</evidence>
<dbReference type="AlphaFoldDB" id="A0A4D6L1J1"/>
<dbReference type="EMBL" id="CP039346">
    <property type="protein sequence ID" value="QCD82350.1"/>
    <property type="molecule type" value="Genomic_DNA"/>
</dbReference>
<accession>A0A4D6L1J1</accession>
<dbReference type="Proteomes" id="UP000501690">
    <property type="component" value="Linkage Group LG2"/>
</dbReference>
<gene>
    <name evidence="1" type="ORF">DEO72_LG2g2686</name>
</gene>
<keyword evidence="2" id="KW-1185">Reference proteome</keyword>
<protein>
    <submittedName>
        <fullName evidence="1">Uncharacterized protein</fullName>
    </submittedName>
</protein>
<name>A0A4D6L1J1_VIGUN</name>
<reference evidence="1 2" key="1">
    <citation type="submission" date="2019-04" db="EMBL/GenBank/DDBJ databases">
        <title>An improved genome assembly and genetic linkage map for asparagus bean, Vigna unguiculata ssp. sesquipedialis.</title>
        <authorList>
            <person name="Xia Q."/>
            <person name="Zhang R."/>
            <person name="Dong Y."/>
        </authorList>
    </citation>
    <scope>NUCLEOTIDE SEQUENCE [LARGE SCALE GENOMIC DNA]</scope>
    <source>
        <tissue evidence="1">Leaf</tissue>
    </source>
</reference>
<sequence>MVEDGMEDAGAMEARRMVAMVAVTFLRGNWRWLPAKRMEGGRRRKMEEDDGGSRWSENLLRARVAEEEKIRVRVSCVRWRKMMTWQDLIGQFW</sequence>
<proteinExistence type="predicted"/>
<organism evidence="1 2">
    <name type="scientific">Vigna unguiculata</name>
    <name type="common">Cowpea</name>
    <dbReference type="NCBI Taxonomy" id="3917"/>
    <lineage>
        <taxon>Eukaryota</taxon>
        <taxon>Viridiplantae</taxon>
        <taxon>Streptophyta</taxon>
        <taxon>Embryophyta</taxon>
        <taxon>Tracheophyta</taxon>
        <taxon>Spermatophyta</taxon>
        <taxon>Magnoliopsida</taxon>
        <taxon>eudicotyledons</taxon>
        <taxon>Gunneridae</taxon>
        <taxon>Pentapetalae</taxon>
        <taxon>rosids</taxon>
        <taxon>fabids</taxon>
        <taxon>Fabales</taxon>
        <taxon>Fabaceae</taxon>
        <taxon>Papilionoideae</taxon>
        <taxon>50 kb inversion clade</taxon>
        <taxon>NPAAA clade</taxon>
        <taxon>indigoferoid/millettioid clade</taxon>
        <taxon>Phaseoleae</taxon>
        <taxon>Vigna</taxon>
    </lineage>
</organism>